<name>A0A7W6Q4I4_9RHOB</name>
<dbReference type="Proteomes" id="UP000565745">
    <property type="component" value="Unassembled WGS sequence"/>
</dbReference>
<gene>
    <name evidence="2" type="ORF">GGR93_000511</name>
</gene>
<comment type="caution">
    <text evidence="2">The sequence shown here is derived from an EMBL/GenBank/DDBJ whole genome shotgun (WGS) entry which is preliminary data.</text>
</comment>
<dbReference type="SUPFAM" id="SSF53448">
    <property type="entry name" value="Nucleotide-diphospho-sugar transferases"/>
    <property type="match status" value="1"/>
</dbReference>
<dbReference type="GO" id="GO:0016740">
    <property type="term" value="F:transferase activity"/>
    <property type="evidence" value="ECO:0007669"/>
    <property type="project" value="UniProtKB-KW"/>
</dbReference>
<dbReference type="EMBL" id="JACIFU010000001">
    <property type="protein sequence ID" value="MBB4172750.1"/>
    <property type="molecule type" value="Genomic_DNA"/>
</dbReference>
<sequence>MKNISDIPVTIVLCTYNGAEHLSAQLQSYVAQSHQNWALWVSDDGSTDDTMQILERFQADHEDAYEIRILSGPGKGPAQNFMTTLCNAELPVGYIALSDQDDVWEPEKLTRALTQMTADAVNNPAEIPVIYGAQSIHTDAKLRPIGRSVKPSRPATFGNALVQNVVSGHSCILSPAAVGLVRRTGAPDGIPYHDWWLYLLVAAAGGRILIDDAATLKYRQHESNILGAHRGWRAKTARVRMVLQREYGDWIDCNLHALSELKDELPEATNASVEELLNDPARYGLARIRLLKRLGIYQQTRAGNAVLWLAAFLGRV</sequence>
<evidence type="ECO:0000313" key="3">
    <source>
        <dbReference type="Proteomes" id="UP000565745"/>
    </source>
</evidence>
<dbReference type="InterPro" id="IPR050834">
    <property type="entry name" value="Glycosyltransf_2"/>
</dbReference>
<protein>
    <submittedName>
        <fullName evidence="2">Glycosyltransferase involved in cell wall biosynthesis</fullName>
    </submittedName>
</protein>
<dbReference type="InterPro" id="IPR029044">
    <property type="entry name" value="Nucleotide-diphossugar_trans"/>
</dbReference>
<dbReference type="PANTHER" id="PTHR43685:SF2">
    <property type="entry name" value="GLYCOSYLTRANSFERASE 2-LIKE DOMAIN-CONTAINING PROTEIN"/>
    <property type="match status" value="1"/>
</dbReference>
<dbReference type="PANTHER" id="PTHR43685">
    <property type="entry name" value="GLYCOSYLTRANSFERASE"/>
    <property type="match status" value="1"/>
</dbReference>
<evidence type="ECO:0000259" key="1">
    <source>
        <dbReference type="Pfam" id="PF00535"/>
    </source>
</evidence>
<dbReference type="Gene3D" id="3.90.550.10">
    <property type="entry name" value="Spore Coat Polysaccharide Biosynthesis Protein SpsA, Chain A"/>
    <property type="match status" value="1"/>
</dbReference>
<proteinExistence type="predicted"/>
<accession>A0A7W6Q4I4</accession>
<keyword evidence="2" id="KW-0808">Transferase</keyword>
<organism evidence="2 3">
    <name type="scientific">Sulfitobacter noctilucicola</name>
    <dbReference type="NCBI Taxonomy" id="1342301"/>
    <lineage>
        <taxon>Bacteria</taxon>
        <taxon>Pseudomonadati</taxon>
        <taxon>Pseudomonadota</taxon>
        <taxon>Alphaproteobacteria</taxon>
        <taxon>Rhodobacterales</taxon>
        <taxon>Roseobacteraceae</taxon>
        <taxon>Sulfitobacter</taxon>
    </lineage>
</organism>
<evidence type="ECO:0000313" key="2">
    <source>
        <dbReference type="EMBL" id="MBB4172750.1"/>
    </source>
</evidence>
<dbReference type="AlphaFoldDB" id="A0A7W6Q4I4"/>
<reference evidence="2 3" key="1">
    <citation type="submission" date="2020-08" db="EMBL/GenBank/DDBJ databases">
        <title>Genomic Encyclopedia of Type Strains, Phase IV (KMG-IV): sequencing the most valuable type-strain genomes for metagenomic binning, comparative biology and taxonomic classification.</title>
        <authorList>
            <person name="Goeker M."/>
        </authorList>
    </citation>
    <scope>NUCLEOTIDE SEQUENCE [LARGE SCALE GENOMIC DNA]</scope>
    <source>
        <strain evidence="2 3">DSM 101015</strain>
    </source>
</reference>
<keyword evidence="3" id="KW-1185">Reference proteome</keyword>
<dbReference type="Pfam" id="PF00535">
    <property type="entry name" value="Glycos_transf_2"/>
    <property type="match status" value="1"/>
</dbReference>
<dbReference type="InterPro" id="IPR001173">
    <property type="entry name" value="Glyco_trans_2-like"/>
</dbReference>
<feature type="domain" description="Glycosyltransferase 2-like" evidence="1">
    <location>
        <begin position="10"/>
        <end position="120"/>
    </location>
</feature>